<comment type="caution">
    <text evidence="3">The sequence shown here is derived from an EMBL/GenBank/DDBJ whole genome shotgun (WGS) entry which is preliminary data.</text>
</comment>
<dbReference type="PANTHER" id="PTHR34814">
    <property type="entry name" value="NITROSOGUANIDINE RESISTANCE PROTEIN SNG1"/>
    <property type="match status" value="1"/>
</dbReference>
<keyword evidence="1" id="KW-0472">Membrane</keyword>
<sequence>MQFYPKAREKRPSIHHASVRPRRMKVLKAAIVNLVILQVLFLCLFCYIFGSIYQQNTHVHNLKVLFIDYDGGAIGDSVRSAYEKLKGPGFPSLIERSTTEYPHPNLVDSAVCNIDYWGALYTTADASNSLTAALSGGSAAASYDSSNVLTMAWNEARYPTIVDSFLSNSLKSLTEAAWVAYSTANGQQALQSVNKSDPAALEALYNPWSLSSVNLQPTSQGARLIYNTLVILLLIMQNFFFLGYVNGLYVQFKLYTSVAPHRIAIYRQLISAVYTLIGSLCATGAIWAFRHGWHVNGNQFVLTWISFWLFAHLNYLVLDVFTIWIPPAYVPMAMVTWAVTNSTSVLIPFDLSPGFYRWGYALPTHSIYQILIDIWSGGCNPQLNYALPVLFVYELIAMTLSTIGVYRRAHYACLAQEKDEMSCRDNIVTAIRDLRQDLAKDRQMGRIPDTEKEQQPPSAAILTEQEKLIHILRHEIARAKAEDEGNEVAFSLPFKDYL</sequence>
<evidence type="ECO:0000259" key="2">
    <source>
        <dbReference type="Pfam" id="PF12051"/>
    </source>
</evidence>
<protein>
    <recommendedName>
        <fullName evidence="2">DUF3533 domain-containing protein</fullName>
    </recommendedName>
</protein>
<gene>
    <name evidence="3" type="ORF">PHISCL_01276</name>
</gene>
<organism evidence="3 4">
    <name type="scientific">Aspergillus sclerotialis</name>
    <dbReference type="NCBI Taxonomy" id="2070753"/>
    <lineage>
        <taxon>Eukaryota</taxon>
        <taxon>Fungi</taxon>
        <taxon>Dikarya</taxon>
        <taxon>Ascomycota</taxon>
        <taxon>Pezizomycotina</taxon>
        <taxon>Eurotiomycetes</taxon>
        <taxon>Eurotiomycetidae</taxon>
        <taxon>Eurotiales</taxon>
        <taxon>Aspergillaceae</taxon>
        <taxon>Aspergillus</taxon>
        <taxon>Aspergillus subgen. Polypaecilum</taxon>
    </lineage>
</organism>
<feature type="domain" description="DUF3533" evidence="2">
    <location>
        <begin position="33"/>
        <end position="398"/>
    </location>
</feature>
<dbReference type="PANTHER" id="PTHR34814:SF2">
    <property type="entry name" value="DUF3533 DOMAIN-CONTAINING PROTEIN"/>
    <property type="match status" value="1"/>
</dbReference>
<dbReference type="OrthoDB" id="2140105at2759"/>
<feature type="transmembrane region" description="Helical" evidence="1">
    <location>
        <begin position="30"/>
        <end position="53"/>
    </location>
</feature>
<dbReference type="AlphaFoldDB" id="A0A3A2ZTA6"/>
<feature type="transmembrane region" description="Helical" evidence="1">
    <location>
        <begin position="328"/>
        <end position="349"/>
    </location>
</feature>
<dbReference type="InterPro" id="IPR053001">
    <property type="entry name" value="MNNG_permease-like"/>
</dbReference>
<feature type="transmembrane region" description="Helical" evidence="1">
    <location>
        <begin position="269"/>
        <end position="289"/>
    </location>
</feature>
<feature type="transmembrane region" description="Helical" evidence="1">
    <location>
        <begin position="385"/>
        <end position="406"/>
    </location>
</feature>
<dbReference type="EMBL" id="MVGC01000023">
    <property type="protein sequence ID" value="RJE26389.1"/>
    <property type="molecule type" value="Genomic_DNA"/>
</dbReference>
<reference evidence="4" key="1">
    <citation type="submission" date="2017-02" db="EMBL/GenBank/DDBJ databases">
        <authorList>
            <person name="Tafer H."/>
            <person name="Lopandic K."/>
        </authorList>
    </citation>
    <scope>NUCLEOTIDE SEQUENCE [LARGE SCALE GENOMIC DNA]</scope>
    <source>
        <strain evidence="4">CBS 366.77</strain>
    </source>
</reference>
<keyword evidence="4" id="KW-1185">Reference proteome</keyword>
<name>A0A3A2ZTA6_9EURO</name>
<keyword evidence="1" id="KW-0812">Transmembrane</keyword>
<evidence type="ECO:0000313" key="3">
    <source>
        <dbReference type="EMBL" id="RJE26389.1"/>
    </source>
</evidence>
<dbReference type="STRING" id="2070753.A0A3A2ZTA6"/>
<dbReference type="Proteomes" id="UP000266188">
    <property type="component" value="Unassembled WGS sequence"/>
</dbReference>
<dbReference type="GO" id="GO:0016020">
    <property type="term" value="C:membrane"/>
    <property type="evidence" value="ECO:0007669"/>
    <property type="project" value="TreeGrafter"/>
</dbReference>
<feature type="transmembrane region" description="Helical" evidence="1">
    <location>
        <begin position="301"/>
        <end position="321"/>
    </location>
</feature>
<feature type="transmembrane region" description="Helical" evidence="1">
    <location>
        <begin position="224"/>
        <end position="249"/>
    </location>
</feature>
<accession>A0A3A2ZTA6</accession>
<dbReference type="Pfam" id="PF12051">
    <property type="entry name" value="DUF3533"/>
    <property type="match status" value="1"/>
</dbReference>
<dbReference type="InterPro" id="IPR022703">
    <property type="entry name" value="DUF3533"/>
</dbReference>
<evidence type="ECO:0000313" key="4">
    <source>
        <dbReference type="Proteomes" id="UP000266188"/>
    </source>
</evidence>
<keyword evidence="1" id="KW-1133">Transmembrane helix</keyword>
<evidence type="ECO:0000256" key="1">
    <source>
        <dbReference type="SAM" id="Phobius"/>
    </source>
</evidence>
<proteinExistence type="predicted"/>